<reference evidence="1 2" key="1">
    <citation type="submission" date="2020-02" db="EMBL/GenBank/DDBJ databases">
        <title>Draft genome sequence of two Spirosoma agri KCTC 52727 and Spirosoma terrae KCTC 52035.</title>
        <authorList>
            <person name="Rojas J."/>
            <person name="Ambika Manirajan B."/>
            <person name="Suarez C."/>
            <person name="Ratering S."/>
            <person name="Schnell S."/>
        </authorList>
    </citation>
    <scope>NUCLEOTIDE SEQUENCE [LARGE SCALE GENOMIC DNA]</scope>
    <source>
        <strain evidence="1 2">KCTC 52035</strain>
    </source>
</reference>
<protein>
    <submittedName>
        <fullName evidence="1">Uncharacterized protein</fullName>
    </submittedName>
</protein>
<keyword evidence="2" id="KW-1185">Reference proteome</keyword>
<name>A0A6L9L538_9BACT</name>
<dbReference type="EMBL" id="JAAFZH010000004">
    <property type="protein sequence ID" value="NDU95735.1"/>
    <property type="molecule type" value="Genomic_DNA"/>
</dbReference>
<sequence length="150" mass="15689">MCQQTPCGSSVPCGNCPPVVADPCRSSGVCDAEIDAGCVRYHAGRPNSLSQLDNLGMPSDSPLEAILEAIDEKIGELEETSGTSESGGTVSIPLVSDNSGLLSVDLQGTGINQKRVITLNVANLLSVIRSTPQLRQLFEQLVAGTNLQSY</sequence>
<accession>A0A6L9L538</accession>
<gene>
    <name evidence="1" type="ORF">GK108_12700</name>
</gene>
<dbReference type="Proteomes" id="UP000474175">
    <property type="component" value="Unassembled WGS sequence"/>
</dbReference>
<dbReference type="RefSeq" id="WP_163948326.1">
    <property type="nucleotide sequence ID" value="NZ_JAAFZH010000004.1"/>
</dbReference>
<evidence type="ECO:0000313" key="1">
    <source>
        <dbReference type="EMBL" id="NDU95735.1"/>
    </source>
</evidence>
<dbReference type="AlphaFoldDB" id="A0A6L9L538"/>
<proteinExistence type="predicted"/>
<comment type="caution">
    <text evidence="1">The sequence shown here is derived from an EMBL/GenBank/DDBJ whole genome shotgun (WGS) entry which is preliminary data.</text>
</comment>
<organism evidence="1 2">
    <name type="scientific">Spirosoma terrae</name>
    <dbReference type="NCBI Taxonomy" id="1968276"/>
    <lineage>
        <taxon>Bacteria</taxon>
        <taxon>Pseudomonadati</taxon>
        <taxon>Bacteroidota</taxon>
        <taxon>Cytophagia</taxon>
        <taxon>Cytophagales</taxon>
        <taxon>Cytophagaceae</taxon>
        <taxon>Spirosoma</taxon>
    </lineage>
</organism>
<evidence type="ECO:0000313" key="2">
    <source>
        <dbReference type="Proteomes" id="UP000474175"/>
    </source>
</evidence>